<reference evidence="4" key="1">
    <citation type="journal article" date="2015" name="Nature">
        <title>Complex archaea that bridge the gap between prokaryotes and eukaryotes.</title>
        <authorList>
            <person name="Spang A."/>
            <person name="Saw J.H."/>
            <person name="Jorgensen S.L."/>
            <person name="Zaremba-Niedzwiedzka K."/>
            <person name="Martijn J."/>
            <person name="Lind A.E."/>
            <person name="van Eijk R."/>
            <person name="Schleper C."/>
            <person name="Guy L."/>
            <person name="Ettema T.J."/>
        </authorList>
    </citation>
    <scope>NUCLEOTIDE SEQUENCE</scope>
</reference>
<dbReference type="GO" id="GO:0007155">
    <property type="term" value="P:cell adhesion"/>
    <property type="evidence" value="ECO:0007669"/>
    <property type="project" value="InterPro"/>
</dbReference>
<comment type="caution">
    <text evidence="4">The sequence shown here is derived from an EMBL/GenBank/DDBJ whole genome shotgun (WGS) entry which is preliminary data.</text>
</comment>
<evidence type="ECO:0000256" key="2">
    <source>
        <dbReference type="ARBA" id="ARBA00022837"/>
    </source>
</evidence>
<feature type="compositionally biased region" description="Acidic residues" evidence="3">
    <location>
        <begin position="199"/>
        <end position="211"/>
    </location>
</feature>
<dbReference type="EMBL" id="LAZR01036312">
    <property type="protein sequence ID" value="KKL25174.1"/>
    <property type="molecule type" value="Genomic_DNA"/>
</dbReference>
<dbReference type="SUPFAM" id="SSF103647">
    <property type="entry name" value="TSP type-3 repeat"/>
    <property type="match status" value="1"/>
</dbReference>
<dbReference type="GO" id="GO:0005509">
    <property type="term" value="F:calcium ion binding"/>
    <property type="evidence" value="ECO:0007669"/>
    <property type="project" value="InterPro"/>
</dbReference>
<feature type="region of interest" description="Disordered" evidence="3">
    <location>
        <begin position="183"/>
        <end position="221"/>
    </location>
</feature>
<feature type="compositionally biased region" description="Low complexity" evidence="3">
    <location>
        <begin position="250"/>
        <end position="266"/>
    </location>
</feature>
<feature type="region of interest" description="Disordered" evidence="3">
    <location>
        <begin position="250"/>
        <end position="274"/>
    </location>
</feature>
<sequence>MTEVRLLSIQTAIILVLALFAGTGHSVQPASDHETTAFAASIYSGSEGSTAILLSPLQADSDGDGYDDAVDNCPTVFNPDQADFNLDGIGDACQDSDSDNFTDEVELAVGTDPLAACGTDAWPPDITNNHVVSGGDIFSMFPFWLQASPRHDLNLSGLVTGGDIFFVFGFWLQSCEALGPDSDGDNIGDAVDPCPSLPEDSDGIGDSDGCPDVDAAVSGASSGPDLTSYVGFPDVRSVSATVANLTAAAIPSESASSSSFRLTSRSDVLPKDRS</sequence>
<keyword evidence="2" id="KW-0106">Calcium</keyword>
<keyword evidence="1" id="KW-0732">Signal</keyword>
<dbReference type="PANTHER" id="PTHR10199">
    <property type="entry name" value="THROMBOSPONDIN"/>
    <property type="match status" value="1"/>
</dbReference>
<dbReference type="Pfam" id="PF02412">
    <property type="entry name" value="TSP_3"/>
    <property type="match status" value="1"/>
</dbReference>
<dbReference type="InterPro" id="IPR028974">
    <property type="entry name" value="TSP_type-3_rpt"/>
</dbReference>
<dbReference type="AlphaFoldDB" id="A0A0F9BT72"/>
<dbReference type="PANTHER" id="PTHR10199:SF110">
    <property type="entry name" value="TSP C-TERMINAL DOMAIN-CONTAINING PROTEIN"/>
    <property type="match status" value="1"/>
</dbReference>
<evidence type="ECO:0000313" key="4">
    <source>
        <dbReference type="EMBL" id="KKL25174.1"/>
    </source>
</evidence>
<accession>A0A0F9BT72</accession>
<protein>
    <submittedName>
        <fullName evidence="4">Uncharacterized protein</fullName>
    </submittedName>
</protein>
<dbReference type="Gene3D" id="4.10.1080.10">
    <property type="entry name" value="TSP type-3 repeat"/>
    <property type="match status" value="1"/>
</dbReference>
<evidence type="ECO:0000256" key="3">
    <source>
        <dbReference type="SAM" id="MobiDB-lite"/>
    </source>
</evidence>
<dbReference type="InterPro" id="IPR003367">
    <property type="entry name" value="Thrombospondin_3-like_rpt"/>
</dbReference>
<proteinExistence type="predicted"/>
<organism evidence="4">
    <name type="scientific">marine sediment metagenome</name>
    <dbReference type="NCBI Taxonomy" id="412755"/>
    <lineage>
        <taxon>unclassified sequences</taxon>
        <taxon>metagenomes</taxon>
        <taxon>ecological metagenomes</taxon>
    </lineage>
</organism>
<evidence type="ECO:0000256" key="1">
    <source>
        <dbReference type="ARBA" id="ARBA00022729"/>
    </source>
</evidence>
<gene>
    <name evidence="4" type="ORF">LCGC14_2407970</name>
</gene>
<name>A0A0F9BT72_9ZZZZ</name>